<evidence type="ECO:0000256" key="11">
    <source>
        <dbReference type="SAM" id="Phobius"/>
    </source>
</evidence>
<reference evidence="14 15" key="1">
    <citation type="submission" date="2020-08" db="EMBL/GenBank/DDBJ databases">
        <title>Genome sequence of Nocardioides mesophilus KACC 16243T.</title>
        <authorList>
            <person name="Hyun D.-W."/>
            <person name="Bae J.-W."/>
        </authorList>
    </citation>
    <scope>NUCLEOTIDE SEQUENCE [LARGE SCALE GENOMIC DNA]</scope>
    <source>
        <strain evidence="14 15">KACC 16243</strain>
    </source>
</reference>
<dbReference type="InterPro" id="IPR036097">
    <property type="entry name" value="HisK_dim/P_sf"/>
</dbReference>
<dbReference type="InterPro" id="IPR005467">
    <property type="entry name" value="His_kinase_dom"/>
</dbReference>
<dbReference type="Gene3D" id="3.30.565.10">
    <property type="entry name" value="Histidine kinase-like ATPase, C-terminal domain"/>
    <property type="match status" value="1"/>
</dbReference>
<comment type="subcellular location">
    <subcellularLocation>
        <location evidence="2">Cell membrane</location>
    </subcellularLocation>
</comment>
<dbReference type="CDD" id="cd06225">
    <property type="entry name" value="HAMP"/>
    <property type="match status" value="1"/>
</dbReference>
<dbReference type="Pfam" id="PF02518">
    <property type="entry name" value="HATPase_c"/>
    <property type="match status" value="1"/>
</dbReference>
<dbReference type="GO" id="GO:0000155">
    <property type="term" value="F:phosphorelay sensor kinase activity"/>
    <property type="evidence" value="ECO:0007669"/>
    <property type="project" value="InterPro"/>
</dbReference>
<dbReference type="SMART" id="SM00387">
    <property type="entry name" value="HATPase_c"/>
    <property type="match status" value="1"/>
</dbReference>
<evidence type="ECO:0000256" key="7">
    <source>
        <dbReference type="ARBA" id="ARBA00022777"/>
    </source>
</evidence>
<dbReference type="KEGG" id="nmes:H9L09_19905"/>
<dbReference type="InterPro" id="IPR036890">
    <property type="entry name" value="HATPase_C_sf"/>
</dbReference>
<keyword evidence="5" id="KW-0808">Transferase</keyword>
<dbReference type="PROSITE" id="PS50885">
    <property type="entry name" value="HAMP"/>
    <property type="match status" value="1"/>
</dbReference>
<dbReference type="InterPro" id="IPR003594">
    <property type="entry name" value="HATPase_dom"/>
</dbReference>
<comment type="catalytic activity">
    <reaction evidence="1">
        <text>ATP + protein L-histidine = ADP + protein N-phospho-L-histidine.</text>
        <dbReference type="EC" id="2.7.13.3"/>
    </reaction>
</comment>
<evidence type="ECO:0000313" key="15">
    <source>
        <dbReference type="Proteomes" id="UP000515947"/>
    </source>
</evidence>
<dbReference type="SUPFAM" id="SSF158472">
    <property type="entry name" value="HAMP domain-like"/>
    <property type="match status" value="1"/>
</dbReference>
<name>A0A7G9RHV2_9ACTN</name>
<dbReference type="AlphaFoldDB" id="A0A7G9RHV2"/>
<keyword evidence="8 11" id="KW-1133">Transmembrane helix</keyword>
<dbReference type="Gene3D" id="6.10.340.10">
    <property type="match status" value="1"/>
</dbReference>
<evidence type="ECO:0000256" key="8">
    <source>
        <dbReference type="ARBA" id="ARBA00022989"/>
    </source>
</evidence>
<evidence type="ECO:0000313" key="14">
    <source>
        <dbReference type="EMBL" id="QNN55177.1"/>
    </source>
</evidence>
<dbReference type="PROSITE" id="PS50109">
    <property type="entry name" value="HIS_KIN"/>
    <property type="match status" value="1"/>
</dbReference>
<dbReference type="InterPro" id="IPR003660">
    <property type="entry name" value="HAMP_dom"/>
</dbReference>
<dbReference type="Pfam" id="PF00672">
    <property type="entry name" value="HAMP"/>
    <property type="match status" value="1"/>
</dbReference>
<dbReference type="SMART" id="SM00304">
    <property type="entry name" value="HAMP"/>
    <property type="match status" value="1"/>
</dbReference>
<feature type="transmembrane region" description="Helical" evidence="11">
    <location>
        <begin position="144"/>
        <end position="165"/>
    </location>
</feature>
<feature type="domain" description="Histidine kinase" evidence="12">
    <location>
        <begin position="230"/>
        <end position="436"/>
    </location>
</feature>
<keyword evidence="10 11" id="KW-0472">Membrane</keyword>
<dbReference type="InterPro" id="IPR050428">
    <property type="entry name" value="TCS_sensor_his_kinase"/>
</dbReference>
<evidence type="ECO:0000256" key="6">
    <source>
        <dbReference type="ARBA" id="ARBA00022692"/>
    </source>
</evidence>
<sequence>MLVGVLGVAVALAIGSLTLYGVLTLLSYRTLDESARATAADVAVLVDRGRLPDPIPVTGSQVVQVVDGRNRVVSASVNADRLTALLRPEELADALSGEHPEVPGSRVGLGAPLRVTARSAGPPDQLATVVVAQQVGDLEESQRILGLTLLATYPLLLLVLTLIAWRVIGAALGPVEALRSSAERISGAGQDAQLPVPPSDDEIHALAVTLNSMLERLSAARARQRSFVADAAHELRSPLTSMRTQLEIAERLGERTPVTEDLQAEVSRMSTLVEDLLVLARLDADTLPRGPAEPVALRPLLDDLARQPGARVPVSTDGVADVAVAGRPDDLRRVFTNLLDNAVRHAGTGVELAARCDGSAVHVTVSDDGAGIPAAERERVFGRFTRLDDARDRDAGGSGLGLAIVRELVRRSGGEVVLEDRPRGGLTARVVLPAALSEQP</sequence>
<dbReference type="CDD" id="cd00082">
    <property type="entry name" value="HisKA"/>
    <property type="match status" value="1"/>
</dbReference>
<dbReference type="SUPFAM" id="SSF47384">
    <property type="entry name" value="Homodimeric domain of signal transducing histidine kinase"/>
    <property type="match status" value="1"/>
</dbReference>
<organism evidence="14 15">
    <name type="scientific">Nocardioides mesophilus</name>
    <dbReference type="NCBI Taxonomy" id="433659"/>
    <lineage>
        <taxon>Bacteria</taxon>
        <taxon>Bacillati</taxon>
        <taxon>Actinomycetota</taxon>
        <taxon>Actinomycetes</taxon>
        <taxon>Propionibacteriales</taxon>
        <taxon>Nocardioidaceae</taxon>
        <taxon>Nocardioides</taxon>
    </lineage>
</organism>
<dbReference type="PANTHER" id="PTHR45436:SF5">
    <property type="entry name" value="SENSOR HISTIDINE KINASE TRCS"/>
    <property type="match status" value="1"/>
</dbReference>
<keyword evidence="7 14" id="KW-0418">Kinase</keyword>
<evidence type="ECO:0000256" key="5">
    <source>
        <dbReference type="ARBA" id="ARBA00022679"/>
    </source>
</evidence>
<evidence type="ECO:0000256" key="2">
    <source>
        <dbReference type="ARBA" id="ARBA00004236"/>
    </source>
</evidence>
<dbReference type="GO" id="GO:0005886">
    <property type="term" value="C:plasma membrane"/>
    <property type="evidence" value="ECO:0007669"/>
    <property type="project" value="UniProtKB-SubCell"/>
</dbReference>
<protein>
    <recommendedName>
        <fullName evidence="3">histidine kinase</fullName>
        <ecNumber evidence="3">2.7.13.3</ecNumber>
    </recommendedName>
</protein>
<dbReference type="PANTHER" id="PTHR45436">
    <property type="entry name" value="SENSOR HISTIDINE KINASE YKOH"/>
    <property type="match status" value="1"/>
</dbReference>
<dbReference type="SMART" id="SM00388">
    <property type="entry name" value="HisKA"/>
    <property type="match status" value="1"/>
</dbReference>
<dbReference type="EC" id="2.7.13.3" evidence="3"/>
<dbReference type="SUPFAM" id="SSF55874">
    <property type="entry name" value="ATPase domain of HSP90 chaperone/DNA topoisomerase II/histidine kinase"/>
    <property type="match status" value="1"/>
</dbReference>
<dbReference type="CDD" id="cd00075">
    <property type="entry name" value="HATPase"/>
    <property type="match status" value="1"/>
</dbReference>
<evidence type="ECO:0000256" key="9">
    <source>
        <dbReference type="ARBA" id="ARBA00023012"/>
    </source>
</evidence>
<feature type="domain" description="HAMP" evidence="13">
    <location>
        <begin position="169"/>
        <end position="222"/>
    </location>
</feature>
<dbReference type="InterPro" id="IPR004358">
    <property type="entry name" value="Sig_transdc_His_kin-like_C"/>
</dbReference>
<dbReference type="InterPro" id="IPR003661">
    <property type="entry name" value="HisK_dim/P_dom"/>
</dbReference>
<keyword evidence="9" id="KW-0902">Two-component regulatory system</keyword>
<dbReference type="Pfam" id="PF00512">
    <property type="entry name" value="HisKA"/>
    <property type="match status" value="1"/>
</dbReference>
<evidence type="ECO:0000259" key="13">
    <source>
        <dbReference type="PROSITE" id="PS50885"/>
    </source>
</evidence>
<feature type="transmembrane region" description="Helical" evidence="11">
    <location>
        <begin position="6"/>
        <end position="26"/>
    </location>
</feature>
<dbReference type="PRINTS" id="PR00344">
    <property type="entry name" value="BCTRLSENSOR"/>
</dbReference>
<keyword evidence="4" id="KW-0597">Phosphoprotein</keyword>
<gene>
    <name evidence="14" type="ORF">H9L09_19905</name>
</gene>
<evidence type="ECO:0000259" key="12">
    <source>
        <dbReference type="PROSITE" id="PS50109"/>
    </source>
</evidence>
<evidence type="ECO:0000256" key="3">
    <source>
        <dbReference type="ARBA" id="ARBA00012438"/>
    </source>
</evidence>
<evidence type="ECO:0000256" key="4">
    <source>
        <dbReference type="ARBA" id="ARBA00022553"/>
    </source>
</evidence>
<keyword evidence="15" id="KW-1185">Reference proteome</keyword>
<proteinExistence type="predicted"/>
<keyword evidence="6 11" id="KW-0812">Transmembrane</keyword>
<accession>A0A7G9RHV2</accession>
<dbReference type="EMBL" id="CP060713">
    <property type="protein sequence ID" value="QNN55177.1"/>
    <property type="molecule type" value="Genomic_DNA"/>
</dbReference>
<evidence type="ECO:0000256" key="10">
    <source>
        <dbReference type="ARBA" id="ARBA00023136"/>
    </source>
</evidence>
<dbReference type="Gene3D" id="1.10.287.130">
    <property type="match status" value="1"/>
</dbReference>
<dbReference type="Proteomes" id="UP000515947">
    <property type="component" value="Chromosome"/>
</dbReference>
<evidence type="ECO:0000256" key="1">
    <source>
        <dbReference type="ARBA" id="ARBA00000085"/>
    </source>
</evidence>